<dbReference type="SMART" id="SM01217">
    <property type="entry name" value="Fn3_like"/>
    <property type="match status" value="1"/>
</dbReference>
<evidence type="ECO:0000256" key="2">
    <source>
        <dbReference type="ARBA" id="ARBA00022801"/>
    </source>
</evidence>
<dbReference type="PANTHER" id="PTHR42715:SF10">
    <property type="entry name" value="BETA-GLUCOSIDASE"/>
    <property type="match status" value="1"/>
</dbReference>
<dbReference type="InterPro" id="IPR002772">
    <property type="entry name" value="Glyco_hydro_3_C"/>
</dbReference>
<dbReference type="EMBL" id="AZFH01000068">
    <property type="protein sequence ID" value="KRL80177.1"/>
    <property type="molecule type" value="Genomic_DNA"/>
</dbReference>
<gene>
    <name evidence="4" type="ORF">FC36_GL000111</name>
</gene>
<comment type="caution">
    <text evidence="4">The sequence shown here is derived from an EMBL/GenBank/DDBJ whole genome shotgun (WGS) entry which is preliminary data.</text>
</comment>
<dbReference type="GO" id="GO:0005975">
    <property type="term" value="P:carbohydrate metabolic process"/>
    <property type="evidence" value="ECO:0007669"/>
    <property type="project" value="InterPro"/>
</dbReference>
<dbReference type="InterPro" id="IPR050288">
    <property type="entry name" value="Cellulose_deg_GH3"/>
</dbReference>
<dbReference type="Proteomes" id="UP000051048">
    <property type="component" value="Unassembled WGS sequence"/>
</dbReference>
<dbReference type="Pfam" id="PF01915">
    <property type="entry name" value="Glyco_hydro_3_C"/>
    <property type="match status" value="1"/>
</dbReference>
<keyword evidence="2" id="KW-0378">Hydrolase</keyword>
<dbReference type="InterPro" id="IPR017853">
    <property type="entry name" value="GH"/>
</dbReference>
<feature type="domain" description="Fibronectin type III-like" evidence="3">
    <location>
        <begin position="575"/>
        <end position="645"/>
    </location>
</feature>
<dbReference type="AlphaFoldDB" id="A0A0R1TFW4"/>
<dbReference type="PRINTS" id="PR00133">
    <property type="entry name" value="GLHYDRLASE3"/>
</dbReference>
<dbReference type="PATRIC" id="fig|1423740.3.peg.116"/>
<dbReference type="Gene3D" id="3.40.50.1700">
    <property type="entry name" value="Glycoside hydrolase family 3 C-terminal domain"/>
    <property type="match status" value="2"/>
</dbReference>
<dbReference type="GO" id="GO:0008422">
    <property type="term" value="F:beta-glucosidase activity"/>
    <property type="evidence" value="ECO:0007669"/>
    <property type="project" value="UniProtKB-ARBA"/>
</dbReference>
<dbReference type="InterPro" id="IPR026891">
    <property type="entry name" value="Fn3-like"/>
</dbReference>
<protein>
    <submittedName>
        <fullName evidence="4">Glucocerebrosidase</fullName>
    </submittedName>
</protein>
<evidence type="ECO:0000313" key="4">
    <source>
        <dbReference type="EMBL" id="KRL80177.1"/>
    </source>
</evidence>
<dbReference type="InterPro" id="IPR036881">
    <property type="entry name" value="Glyco_hydro_3_C_sf"/>
</dbReference>
<sequence length="808" mass="89123">MLKNAAIIKKLTLEQKAALMSGQGEWKSYAVNNQVPAMFLSDGPLGLRKQSGAGDHLGLNGSEPATCFPSSATLANSWNLEVVEDVGQALGKEAQALDVHQVLGPGLNIKRNPLGGRNFEYYSEDPYLAGKLAGRVIRGIQANGTIATPKHFAVNSQETRRMASNSVVDERTLREIYLTNFEIAIQEGNPKSIMTSYNEVNGTYTNESHHLLQDILRQEFGFDGYVVTDWGGDNDHIAGIKNGSNLVMPGLKQPGAREVIAAVQEGRLDEAVLDQRVDELLNVVLSSNATKKNDAIKVDWDHQHQVAYQAALKSIVLLKNEADVLPLTQETRVALIGDFAANPRYQGAGSSLVNTKNLETLKDTAQAHGVTLAGYAQGYKRVGQSDPALIAEAKDLAIKSDVVVLNVGLNEVSESEGMDRKDMTMPANQVELIQELSQLDQKLVVVLSAGSPVEMPWLDRVDAVVHGYLGGEAGAGAMWEVLTGAYNPSGRLAETYPMSYADVPFGEEFPAHRRNSYYKESLFVGYRYYDKAQKAVRFPFGFGLSYTSFTYDNLSVNDQGVEVKVTNSGQVAGTETVQLYIGKAETNILRPAKELKGFAQVSLAPGESQQVKISFDDKTFRYFDVSSDTWQVEAGTYQIMIGKNVNDIILTADYQVEGQEVMAVQDEVFAKYQACDLQSISQNDFENYFNLEFKQNTMVKGQNLGYNDTLAEMINAKSWIARAVAKWLKNAIAKSEAKGKPDLNLLFNYNMPFRAMGKMTGGLIDQDMVTAILRIVNGHFWSGSSRLIKGYFRNQKRNKADTWYEEDK</sequence>
<dbReference type="OrthoDB" id="9805821at2"/>
<dbReference type="FunFam" id="2.60.40.10:FF:000495">
    <property type="entry name" value="Periplasmic beta-glucosidase"/>
    <property type="match status" value="1"/>
</dbReference>
<dbReference type="SUPFAM" id="SSF52279">
    <property type="entry name" value="Beta-D-glucan exohydrolase, C-terminal domain"/>
    <property type="match status" value="1"/>
</dbReference>
<dbReference type="PANTHER" id="PTHR42715">
    <property type="entry name" value="BETA-GLUCOSIDASE"/>
    <property type="match status" value="1"/>
</dbReference>
<organism evidence="4 5">
    <name type="scientific">Ligilactobacillus equi DSM 15833 = JCM 10991</name>
    <dbReference type="NCBI Taxonomy" id="1423740"/>
    <lineage>
        <taxon>Bacteria</taxon>
        <taxon>Bacillati</taxon>
        <taxon>Bacillota</taxon>
        <taxon>Bacilli</taxon>
        <taxon>Lactobacillales</taxon>
        <taxon>Lactobacillaceae</taxon>
        <taxon>Ligilactobacillus</taxon>
    </lineage>
</organism>
<accession>A0A0R1TFW4</accession>
<proteinExistence type="inferred from homology"/>
<dbReference type="RefSeq" id="WP_156409520.1">
    <property type="nucleotide sequence ID" value="NZ_AZFH01000068.1"/>
</dbReference>
<dbReference type="Pfam" id="PF00933">
    <property type="entry name" value="Glyco_hydro_3"/>
    <property type="match status" value="1"/>
</dbReference>
<reference evidence="4 5" key="1">
    <citation type="journal article" date="2015" name="Genome Announc.">
        <title>Expanding the biotechnology potential of lactobacilli through comparative genomics of 213 strains and associated genera.</title>
        <authorList>
            <person name="Sun Z."/>
            <person name="Harris H.M."/>
            <person name="McCann A."/>
            <person name="Guo C."/>
            <person name="Argimon S."/>
            <person name="Zhang W."/>
            <person name="Yang X."/>
            <person name="Jeffery I.B."/>
            <person name="Cooney J.C."/>
            <person name="Kagawa T.F."/>
            <person name="Liu W."/>
            <person name="Song Y."/>
            <person name="Salvetti E."/>
            <person name="Wrobel A."/>
            <person name="Rasinkangas P."/>
            <person name="Parkhill J."/>
            <person name="Rea M.C."/>
            <person name="O'Sullivan O."/>
            <person name="Ritari J."/>
            <person name="Douillard F.P."/>
            <person name="Paul Ross R."/>
            <person name="Yang R."/>
            <person name="Briner A.E."/>
            <person name="Felis G.E."/>
            <person name="de Vos W.M."/>
            <person name="Barrangou R."/>
            <person name="Klaenhammer T.R."/>
            <person name="Caufield P.W."/>
            <person name="Cui Y."/>
            <person name="Zhang H."/>
            <person name="O'Toole P.W."/>
        </authorList>
    </citation>
    <scope>NUCLEOTIDE SEQUENCE [LARGE SCALE GENOMIC DNA]</scope>
    <source>
        <strain evidence="4 5">DSM 15833</strain>
    </source>
</reference>
<dbReference type="Gene3D" id="2.60.40.10">
    <property type="entry name" value="Immunoglobulins"/>
    <property type="match status" value="1"/>
</dbReference>
<dbReference type="Gene3D" id="3.20.20.300">
    <property type="entry name" value="Glycoside hydrolase, family 3, N-terminal domain"/>
    <property type="match status" value="2"/>
</dbReference>
<dbReference type="STRING" id="1423740.FC36_GL000111"/>
<dbReference type="InterPro" id="IPR036962">
    <property type="entry name" value="Glyco_hydro_3_N_sf"/>
</dbReference>
<dbReference type="InterPro" id="IPR013783">
    <property type="entry name" value="Ig-like_fold"/>
</dbReference>
<dbReference type="Pfam" id="PF14310">
    <property type="entry name" value="Fn3-like"/>
    <property type="match status" value="1"/>
</dbReference>
<comment type="similarity">
    <text evidence="1">Belongs to the glycosyl hydrolase 3 family.</text>
</comment>
<evidence type="ECO:0000313" key="5">
    <source>
        <dbReference type="Proteomes" id="UP000051048"/>
    </source>
</evidence>
<dbReference type="InterPro" id="IPR001764">
    <property type="entry name" value="Glyco_hydro_3_N"/>
</dbReference>
<dbReference type="SUPFAM" id="SSF51445">
    <property type="entry name" value="(Trans)glycosidases"/>
    <property type="match status" value="1"/>
</dbReference>
<name>A0A0R1TFW4_9LACO</name>
<evidence type="ECO:0000256" key="1">
    <source>
        <dbReference type="ARBA" id="ARBA00005336"/>
    </source>
</evidence>
<evidence type="ECO:0000259" key="3">
    <source>
        <dbReference type="SMART" id="SM01217"/>
    </source>
</evidence>